<dbReference type="GO" id="GO:0004630">
    <property type="term" value="F:phospholipase D activity"/>
    <property type="evidence" value="ECO:0000318"/>
    <property type="project" value="GO_Central"/>
</dbReference>
<dbReference type="PANTHER" id="PTHR18896">
    <property type="entry name" value="PHOSPHOLIPASE D"/>
    <property type="match status" value="1"/>
</dbReference>
<reference evidence="3" key="2">
    <citation type="submission" date="2019-01" db="UniProtKB">
        <authorList>
            <consortium name="EnsemblPlants"/>
        </authorList>
    </citation>
    <scope>IDENTIFICATION</scope>
    <source>
        <strain evidence="3">cv. Heinz 1706</strain>
    </source>
</reference>
<dbReference type="EnsemblPlants" id="Solyc08g045740.2.1">
    <property type="protein sequence ID" value="Solyc08g045740.2.1"/>
    <property type="gene ID" value="Solyc08g045740.2"/>
</dbReference>
<protein>
    <recommendedName>
        <fullName evidence="5">Phospholipase D</fullName>
    </recommendedName>
</protein>
<dbReference type="InParanoid" id="A0A3Q7IHX6"/>
<dbReference type="Gramene" id="Solyc08g045740.2.1">
    <property type="protein sequence ID" value="Solyc08g045740.2.1"/>
    <property type="gene ID" value="Solyc08g045740.2"/>
</dbReference>
<evidence type="ECO:0000313" key="3">
    <source>
        <dbReference type="EnsemblPlants" id="Solyc08g045740.2.1"/>
    </source>
</evidence>
<reference evidence="3" key="1">
    <citation type="journal article" date="2012" name="Nature">
        <title>The tomato genome sequence provides insights into fleshy fruit evolution.</title>
        <authorList>
            <consortium name="Tomato Genome Consortium"/>
        </authorList>
    </citation>
    <scope>NUCLEOTIDE SEQUENCE [LARGE SCALE GENOMIC DNA]</scope>
    <source>
        <strain evidence="3">cv. Heinz 1706</strain>
    </source>
</reference>
<dbReference type="STRING" id="4081.A0A3Q7IHX6"/>
<accession>A0A3Q7IHX6</accession>
<dbReference type="Proteomes" id="UP000004994">
    <property type="component" value="Chromosome 8"/>
</dbReference>
<proteinExistence type="predicted"/>
<evidence type="ECO:0000256" key="1">
    <source>
        <dbReference type="ARBA" id="ARBA00022737"/>
    </source>
</evidence>
<keyword evidence="2" id="KW-0443">Lipid metabolism</keyword>
<name>A0A3Q7IHX6_SOLLC</name>
<keyword evidence="1" id="KW-0677">Repeat</keyword>
<organism evidence="3">
    <name type="scientific">Solanum lycopersicum</name>
    <name type="common">Tomato</name>
    <name type="synonym">Lycopersicon esculentum</name>
    <dbReference type="NCBI Taxonomy" id="4081"/>
    <lineage>
        <taxon>Eukaryota</taxon>
        <taxon>Viridiplantae</taxon>
        <taxon>Streptophyta</taxon>
        <taxon>Embryophyta</taxon>
        <taxon>Tracheophyta</taxon>
        <taxon>Spermatophyta</taxon>
        <taxon>Magnoliopsida</taxon>
        <taxon>eudicotyledons</taxon>
        <taxon>Gunneridae</taxon>
        <taxon>Pentapetalae</taxon>
        <taxon>asterids</taxon>
        <taxon>lamiids</taxon>
        <taxon>Solanales</taxon>
        <taxon>Solanaceae</taxon>
        <taxon>Solanoideae</taxon>
        <taxon>Solaneae</taxon>
        <taxon>Solanum</taxon>
        <taxon>Solanum subgen. Lycopersicon</taxon>
    </lineage>
</organism>
<dbReference type="AlphaFoldDB" id="A0A3Q7IHX6"/>
<evidence type="ECO:0000313" key="4">
    <source>
        <dbReference type="Proteomes" id="UP000004994"/>
    </source>
</evidence>
<dbReference type="PANTHER" id="PTHR18896:SF169">
    <property type="entry name" value="PHOSPHOLIPASE D"/>
    <property type="match status" value="1"/>
</dbReference>
<evidence type="ECO:0000256" key="2">
    <source>
        <dbReference type="ARBA" id="ARBA00023098"/>
    </source>
</evidence>
<dbReference type="InterPro" id="IPR015679">
    <property type="entry name" value="PLipase_D_fam"/>
</dbReference>
<dbReference type="GO" id="GO:0009395">
    <property type="term" value="P:phospholipid catabolic process"/>
    <property type="evidence" value="ECO:0000318"/>
    <property type="project" value="GO_Central"/>
</dbReference>
<evidence type="ECO:0008006" key="5">
    <source>
        <dbReference type="Google" id="ProtNLM"/>
    </source>
</evidence>
<dbReference type="OMA" id="PMERETW"/>
<dbReference type="SUPFAM" id="SSF56024">
    <property type="entry name" value="Phospholipase D/nuclease"/>
    <property type="match status" value="1"/>
</dbReference>
<keyword evidence="4" id="KW-1185">Reference proteome</keyword>
<dbReference type="GO" id="GO:0005886">
    <property type="term" value="C:plasma membrane"/>
    <property type="evidence" value="ECO:0000318"/>
    <property type="project" value="GO_Central"/>
</dbReference>
<sequence length="361" mass="42407">MVNVYENYLDKKSKNVKGRRNYSRRDTEMKASEGVNVLLLVWDDITSDEVLKRDGIMSTHDQETKNYVNNTYVHYCLCPRNADSEKTVIQEFQVGVMFTHHQMTIVVDTEIPGGMSDKRMIKSFLGDGRCDTRDHSLFRTLETIHRQDFYQHIFQDTSIAKGGPREPWHHIHCRLEGTIAWDVLSNFEQTWRKQIGNRFIYSMNEFDKFIIHPMERETWNVQIFRFIDGGVVTNFPVNPEEAYDVGLFTGIENVIDHSIPDAYISAIRRAKIFIYIANQYFIEKHLSFASYPKGDLTQDSEQDSTRREICSLHCYSNVAKRFAKMESRNNVYRHMQFLEVEGNTIVGPREYLTFFYLGNHE</sequence>